<evidence type="ECO:0000259" key="3">
    <source>
        <dbReference type="Pfam" id="PF07940"/>
    </source>
</evidence>
<evidence type="ECO:0000313" key="4">
    <source>
        <dbReference type="EMBL" id="QIP14356.1"/>
    </source>
</evidence>
<keyword evidence="2" id="KW-0732">Signal</keyword>
<protein>
    <submittedName>
        <fullName evidence="4">Heparinase</fullName>
    </submittedName>
</protein>
<feature type="signal peptide" evidence="2">
    <location>
        <begin position="1"/>
        <end position="23"/>
    </location>
</feature>
<proteinExistence type="predicted"/>
<organism evidence="4 5">
    <name type="scientific">Spirosoma aureum</name>
    <dbReference type="NCBI Taxonomy" id="2692134"/>
    <lineage>
        <taxon>Bacteria</taxon>
        <taxon>Pseudomonadati</taxon>
        <taxon>Bacteroidota</taxon>
        <taxon>Cytophagia</taxon>
        <taxon>Cytophagales</taxon>
        <taxon>Cytophagaceae</taxon>
        <taxon>Spirosoma</taxon>
    </lineage>
</organism>
<dbReference type="Gene3D" id="2.70.98.70">
    <property type="match status" value="1"/>
</dbReference>
<dbReference type="Pfam" id="PF07940">
    <property type="entry name" value="Hepar_II_III_C"/>
    <property type="match status" value="1"/>
</dbReference>
<feature type="domain" description="Heparinase II/III-like C-terminal" evidence="3">
    <location>
        <begin position="386"/>
        <end position="560"/>
    </location>
</feature>
<evidence type="ECO:0000256" key="1">
    <source>
        <dbReference type="ARBA" id="ARBA00004196"/>
    </source>
</evidence>
<comment type="subcellular location">
    <subcellularLocation>
        <location evidence="1">Cell envelope</location>
    </subcellularLocation>
</comment>
<dbReference type="GO" id="GO:0016829">
    <property type="term" value="F:lyase activity"/>
    <property type="evidence" value="ECO:0007669"/>
    <property type="project" value="InterPro"/>
</dbReference>
<dbReference type="AlphaFoldDB" id="A0A6G9APT7"/>
<keyword evidence="5" id="KW-1185">Reference proteome</keyword>
<dbReference type="InterPro" id="IPR012480">
    <property type="entry name" value="Hepar_II_III_C"/>
</dbReference>
<sequence length="628" mass="70588">MKTVTLFLTFIVVLGLSLPSVRAQVDHLATTPKLPDHPRILLLKGEEEAIKRTVGTDKTWNKLHQAILTESDVLLEAAPLERIQIGRRLLDKSREALRRLFFLSYAWRMTHQDKYLKRAEKELLTLSAFSDWNPTHFLDVAEMTMAVAIGYDWLYKDLPDQSRSIIKEAILKKGIEPSLDSKYNSWLKASHNWNQVCNAGMTYGAMAIYEDQPELAKRIINRSIDSIVLPMGDYNPNGAYPEGYGYWGYGTSFNVMFLSAIEKALGTDFGLSTKPGFLQTAGFMENMTGPSSNAFNFSDSGLNGELQPAMFWFAQKQKNPSLLWVERSRLITSDARQHIKNRLLPAAILWSNSVGITTIKEPESTMWVGMGKTPVGLMRTSWSDPNAIYVAMKGGSASTNHAHMDIGSFIMEADGVRWAMDFGMQNYETLESKGVDLWNGKQNSQRWQVFRYNNFVHNTLTINDQLQRVEGKAPITGSSSKPSFMSVTTDLTDIYKESLARANRGIAIVNKDYVVVRDELETLPMETTVRWTMLTPATAKIVGENKIELSKDGKTLILQVQEPAIVTLKTWPTDPKHDYDAPNPGTTLVGFEVKLPANTKSAITVLLIPEKAVKKTNTNVQPLQQWPH</sequence>
<name>A0A6G9APT7_9BACT</name>
<dbReference type="GO" id="GO:0030313">
    <property type="term" value="C:cell envelope"/>
    <property type="evidence" value="ECO:0007669"/>
    <property type="project" value="UniProtKB-SubCell"/>
</dbReference>
<dbReference type="SUPFAM" id="SSF48230">
    <property type="entry name" value="Chondroitin AC/alginate lyase"/>
    <property type="match status" value="1"/>
</dbReference>
<dbReference type="PANTHER" id="PTHR38045:SF1">
    <property type="entry name" value="HEPARINASE II_III-LIKE PROTEIN"/>
    <property type="match status" value="1"/>
</dbReference>
<dbReference type="Proteomes" id="UP000501802">
    <property type="component" value="Chromosome"/>
</dbReference>
<dbReference type="EMBL" id="CP050063">
    <property type="protein sequence ID" value="QIP14356.1"/>
    <property type="molecule type" value="Genomic_DNA"/>
</dbReference>
<accession>A0A6G9APT7</accession>
<feature type="chain" id="PRO_5026343654" evidence="2">
    <location>
        <begin position="24"/>
        <end position="628"/>
    </location>
</feature>
<dbReference type="Gene3D" id="1.50.10.100">
    <property type="entry name" value="Chondroitin AC/alginate lyase"/>
    <property type="match status" value="1"/>
</dbReference>
<evidence type="ECO:0000256" key="2">
    <source>
        <dbReference type="SAM" id="SignalP"/>
    </source>
</evidence>
<reference evidence="4 5" key="1">
    <citation type="submission" date="2020-03" db="EMBL/GenBank/DDBJ databases">
        <authorList>
            <person name="Kim M.K."/>
        </authorList>
    </citation>
    <scope>NUCLEOTIDE SEQUENCE [LARGE SCALE GENOMIC DNA]</scope>
    <source>
        <strain evidence="4 5">BT328</strain>
    </source>
</reference>
<dbReference type="InterPro" id="IPR008929">
    <property type="entry name" value="Chondroitin_lyas"/>
</dbReference>
<dbReference type="RefSeq" id="WP_167210310.1">
    <property type="nucleotide sequence ID" value="NZ_CP050063.1"/>
</dbReference>
<dbReference type="PANTHER" id="PTHR38045">
    <property type="entry name" value="CHROMOSOME 1, WHOLE GENOME SHOTGUN SEQUENCE"/>
    <property type="match status" value="1"/>
</dbReference>
<gene>
    <name evidence="4" type="ORF">G8759_17905</name>
</gene>
<dbReference type="KEGG" id="spib:G8759_17905"/>
<evidence type="ECO:0000313" key="5">
    <source>
        <dbReference type="Proteomes" id="UP000501802"/>
    </source>
</evidence>